<dbReference type="CDD" id="cd06121">
    <property type="entry name" value="cupin_YML079wp"/>
    <property type="match status" value="1"/>
</dbReference>
<dbReference type="InterPro" id="IPR014710">
    <property type="entry name" value="RmlC-like_jellyroll"/>
</dbReference>
<protein>
    <recommendedName>
        <fullName evidence="1">DUF985 domain-containing protein</fullName>
    </recommendedName>
</protein>
<dbReference type="Proteomes" id="UP000214603">
    <property type="component" value="Unassembled WGS sequence"/>
</dbReference>
<dbReference type="OrthoDB" id="9798288at2"/>
<proteinExistence type="predicted"/>
<dbReference type="RefSeq" id="WP_088601373.1">
    <property type="nucleotide sequence ID" value="NZ_NJIH01000001.1"/>
</dbReference>
<dbReference type="Pfam" id="PF06172">
    <property type="entry name" value="Cupin_5"/>
    <property type="match status" value="1"/>
</dbReference>
<evidence type="ECO:0000259" key="1">
    <source>
        <dbReference type="Pfam" id="PF06172"/>
    </source>
</evidence>
<name>A0A225MYE4_9BURK</name>
<dbReference type="Gene3D" id="2.60.120.10">
    <property type="entry name" value="Jelly Rolls"/>
    <property type="match status" value="1"/>
</dbReference>
<dbReference type="PANTHER" id="PTHR33387">
    <property type="entry name" value="RMLC-LIKE JELLY ROLL FOLD PROTEIN"/>
    <property type="match status" value="1"/>
</dbReference>
<sequence>MHDIATELIRRLGLQPHPEGGHYRETYRGAQQVLRTPQGPARSAGTAIYYLLHDQAYSAWHRIASDEIWHFYAGGTLLVHVLQEGAAIPIHTHRLGDALRDPAAAYQAVVPAGSWFGAELAEPDGYALVGCTVAPGFEFSEFELADTDALLAGHPGHGDLIRRLAPKQG</sequence>
<gene>
    <name evidence="2" type="ORF">CEY11_00410</name>
</gene>
<feature type="domain" description="DUF985" evidence="1">
    <location>
        <begin position="7"/>
        <end position="145"/>
    </location>
</feature>
<dbReference type="InterPro" id="IPR011051">
    <property type="entry name" value="RmlC_Cupin_sf"/>
</dbReference>
<dbReference type="AlphaFoldDB" id="A0A225MYE4"/>
<dbReference type="InterPro" id="IPR009327">
    <property type="entry name" value="Cupin_DUF985"/>
</dbReference>
<reference evidence="3" key="1">
    <citation type="submission" date="2017-06" db="EMBL/GenBank/DDBJ databases">
        <title>Herbaspirillum phytohormonus sp. nov., isolated from the root nodule of Robinia pseudoacacia in lead-zinc mine.</title>
        <authorList>
            <person name="Fan M."/>
            <person name="Lin Y."/>
        </authorList>
    </citation>
    <scope>NUCLEOTIDE SEQUENCE [LARGE SCALE GENOMIC DNA]</scope>
    <source>
        <strain evidence="3">SC-089</strain>
    </source>
</reference>
<dbReference type="InterPro" id="IPR039935">
    <property type="entry name" value="YML079W-like"/>
</dbReference>
<dbReference type="EMBL" id="NJIH01000001">
    <property type="protein sequence ID" value="OWT66245.1"/>
    <property type="molecule type" value="Genomic_DNA"/>
</dbReference>
<dbReference type="SUPFAM" id="SSF51182">
    <property type="entry name" value="RmlC-like cupins"/>
    <property type="match status" value="1"/>
</dbReference>
<comment type="caution">
    <text evidence="2">The sequence shown here is derived from an EMBL/GenBank/DDBJ whole genome shotgun (WGS) entry which is preliminary data.</text>
</comment>
<dbReference type="PANTHER" id="PTHR33387:SF3">
    <property type="entry name" value="DUF985 DOMAIN-CONTAINING PROTEIN"/>
    <property type="match status" value="1"/>
</dbReference>
<accession>A0A225MYE4</accession>
<organism evidence="2 3">
    <name type="scientific">Candidimonas nitroreducens</name>
    <dbReference type="NCBI Taxonomy" id="683354"/>
    <lineage>
        <taxon>Bacteria</taxon>
        <taxon>Pseudomonadati</taxon>
        <taxon>Pseudomonadota</taxon>
        <taxon>Betaproteobacteria</taxon>
        <taxon>Burkholderiales</taxon>
        <taxon>Alcaligenaceae</taxon>
        <taxon>Candidimonas</taxon>
    </lineage>
</organism>
<keyword evidence="3" id="KW-1185">Reference proteome</keyword>
<evidence type="ECO:0000313" key="2">
    <source>
        <dbReference type="EMBL" id="OWT66245.1"/>
    </source>
</evidence>
<evidence type="ECO:0000313" key="3">
    <source>
        <dbReference type="Proteomes" id="UP000214603"/>
    </source>
</evidence>